<dbReference type="AlphaFoldDB" id="A0A366EXL3"/>
<dbReference type="Proteomes" id="UP000253529">
    <property type="component" value="Unassembled WGS sequence"/>
</dbReference>
<dbReference type="EMBL" id="QNRK01000029">
    <property type="protein sequence ID" value="RBP07127.1"/>
    <property type="molecule type" value="Genomic_DNA"/>
</dbReference>
<gene>
    <name evidence="1" type="ORF">DFR50_12957</name>
</gene>
<evidence type="ECO:0000313" key="2">
    <source>
        <dbReference type="Proteomes" id="UP000253529"/>
    </source>
</evidence>
<keyword evidence="2" id="KW-1185">Reference proteome</keyword>
<reference evidence="1 2" key="1">
    <citation type="submission" date="2018-06" db="EMBL/GenBank/DDBJ databases">
        <title>Genomic Encyclopedia of Type Strains, Phase IV (KMG-IV): sequencing the most valuable type-strain genomes for metagenomic binning, comparative biology and taxonomic classification.</title>
        <authorList>
            <person name="Goeker M."/>
        </authorList>
    </citation>
    <scope>NUCLEOTIDE SEQUENCE [LARGE SCALE GENOMIC DNA]</scope>
    <source>
        <strain evidence="1 2">DSM 24875</strain>
    </source>
</reference>
<evidence type="ECO:0000313" key="1">
    <source>
        <dbReference type="EMBL" id="RBP07127.1"/>
    </source>
</evidence>
<accession>A0A366EXL3</accession>
<name>A0A366EXL3_9HYPH</name>
<sequence>MTGRRSPGTAAARRPPRRNPRAWRRTLGQCAGFAAIVLQALGAGAAHAQAAIPVKREILALYDSAQEGVANATRIHRFAEMPLNHLGYILRFQDVRAKLPEAAEIARYRGVLTWFAGPVADGDGYLDWADRVLQANLRYVILGDVGAPINPDTLPAVNRLLGPAGVRHTGDIVGPTLGTRVTLADSGLVQFECRLGPVLPDYPILEAANALERVGVMLETPPDDGARTSVLVSIGERGAYAAWNYEMCHQRPPLYQGQWLINPFDFFRAAFGADDSPIPDTTTASGNRIYFNVLGSDGLTRPSRIEAFGDGSATAGEVDFHQLIEPYRSLPATLELHGQELANSEKSGSQTQLLLKQVLKEPGVDLLGRPLQVTLSRFDSEYPSVSNLAPLFSAEPEHFINKPMSDDAAYASQSEPGESGFAALLQTVAGTDSPRRLKPFNLNEHAYAGEYPALLRSVQTILSAASAAPVTPVSANRYAAIVVGFQNARIERIGAAAWRISDRGALQTVRFDAAEGRVVDYRASVGVIGSKQVGSTLYVALDERVDPAIVALAAQSSAASAGGLALVDSRWMIHTVVREGCGLRFEAHGYGDGSFSWSGASGRYTISVDRKGQDLWRGEAESDPAGQLRFTLPLSAIEPVNVRIGCIVDSASRGN</sequence>
<proteinExistence type="predicted"/>
<organism evidence="1 2">
    <name type="scientific">Roseiarcus fermentans</name>
    <dbReference type="NCBI Taxonomy" id="1473586"/>
    <lineage>
        <taxon>Bacteria</taxon>
        <taxon>Pseudomonadati</taxon>
        <taxon>Pseudomonadota</taxon>
        <taxon>Alphaproteobacteria</taxon>
        <taxon>Hyphomicrobiales</taxon>
        <taxon>Roseiarcaceae</taxon>
        <taxon>Roseiarcus</taxon>
    </lineage>
</organism>
<protein>
    <submittedName>
        <fullName evidence="1">Uncharacterized protein</fullName>
    </submittedName>
</protein>
<comment type="caution">
    <text evidence="1">The sequence shown here is derived from an EMBL/GenBank/DDBJ whole genome shotgun (WGS) entry which is preliminary data.</text>
</comment>